<reference evidence="2" key="1">
    <citation type="submission" date="2022-01" db="EMBL/GenBank/DDBJ databases">
        <authorList>
            <person name="King R."/>
        </authorList>
    </citation>
    <scope>NUCLEOTIDE SEQUENCE</scope>
</reference>
<feature type="region of interest" description="Disordered" evidence="1">
    <location>
        <begin position="172"/>
        <end position="211"/>
    </location>
</feature>
<sequence>MMSSEGDKKTPSGWRVKVRNVIKVVSNNRKPFKIRPEAHSIKSPKFHISNWTSSESDNEKSDTGEVMMLEVAETKFGIKPLRKKFRDQKLLIYTLPNENNSLCKVPVENLVKLSEEKLKLESQNLNGNQNDFIEATKISTIATAYADDKTTKIETTIADPSETGDKITNQAKSIAHPDGKDGPVANSLHHRPEPGKEEGSHSLSLFSSPLPKEEAPAKGMYFGPHPINLQLDVN</sequence>
<dbReference type="EMBL" id="OV725077">
    <property type="protein sequence ID" value="CAH1389397.1"/>
    <property type="molecule type" value="Genomic_DNA"/>
</dbReference>
<protein>
    <submittedName>
        <fullName evidence="2">Uncharacterized protein</fullName>
    </submittedName>
</protein>
<accession>A0A9P0E6P2</accession>
<feature type="compositionally biased region" description="Low complexity" evidence="1">
    <location>
        <begin position="201"/>
        <end position="210"/>
    </location>
</feature>
<dbReference type="Proteomes" id="UP001152798">
    <property type="component" value="Chromosome 1"/>
</dbReference>
<evidence type="ECO:0000256" key="1">
    <source>
        <dbReference type="SAM" id="MobiDB-lite"/>
    </source>
</evidence>
<evidence type="ECO:0000313" key="3">
    <source>
        <dbReference type="Proteomes" id="UP001152798"/>
    </source>
</evidence>
<dbReference type="OrthoDB" id="6625888at2759"/>
<name>A0A9P0E6P2_NEZVI</name>
<evidence type="ECO:0000313" key="2">
    <source>
        <dbReference type="EMBL" id="CAH1389397.1"/>
    </source>
</evidence>
<feature type="compositionally biased region" description="Basic and acidic residues" evidence="1">
    <location>
        <begin position="190"/>
        <end position="200"/>
    </location>
</feature>
<organism evidence="2 3">
    <name type="scientific">Nezara viridula</name>
    <name type="common">Southern green stink bug</name>
    <name type="synonym">Cimex viridulus</name>
    <dbReference type="NCBI Taxonomy" id="85310"/>
    <lineage>
        <taxon>Eukaryota</taxon>
        <taxon>Metazoa</taxon>
        <taxon>Ecdysozoa</taxon>
        <taxon>Arthropoda</taxon>
        <taxon>Hexapoda</taxon>
        <taxon>Insecta</taxon>
        <taxon>Pterygota</taxon>
        <taxon>Neoptera</taxon>
        <taxon>Paraneoptera</taxon>
        <taxon>Hemiptera</taxon>
        <taxon>Heteroptera</taxon>
        <taxon>Panheteroptera</taxon>
        <taxon>Pentatomomorpha</taxon>
        <taxon>Pentatomoidea</taxon>
        <taxon>Pentatomidae</taxon>
        <taxon>Pentatominae</taxon>
        <taxon>Nezara</taxon>
    </lineage>
</organism>
<dbReference type="AlphaFoldDB" id="A0A9P0E6P2"/>
<gene>
    <name evidence="2" type="ORF">NEZAVI_LOCUS809</name>
</gene>
<proteinExistence type="predicted"/>
<keyword evidence="3" id="KW-1185">Reference proteome</keyword>